<feature type="region of interest" description="Disordered" evidence="1">
    <location>
        <begin position="990"/>
        <end position="1036"/>
    </location>
</feature>
<dbReference type="Pfam" id="PF00621">
    <property type="entry name" value="RhoGEF"/>
    <property type="match status" value="1"/>
</dbReference>
<dbReference type="InterPro" id="IPR051092">
    <property type="entry name" value="FYVE_RhoGEF_PH"/>
</dbReference>
<evidence type="ECO:0000256" key="1">
    <source>
        <dbReference type="SAM" id="MobiDB-lite"/>
    </source>
</evidence>
<evidence type="ECO:0000259" key="2">
    <source>
        <dbReference type="PROSITE" id="PS50010"/>
    </source>
</evidence>
<gene>
    <name evidence="3" type="ORF">K461DRAFT_323144</name>
</gene>
<name>A0A9P4J1P2_9PEZI</name>
<dbReference type="SUPFAM" id="SSF50729">
    <property type="entry name" value="PH domain-like"/>
    <property type="match status" value="1"/>
</dbReference>
<feature type="compositionally biased region" description="Polar residues" evidence="1">
    <location>
        <begin position="867"/>
        <end position="877"/>
    </location>
</feature>
<feature type="compositionally biased region" description="Basic residues" evidence="1">
    <location>
        <begin position="1023"/>
        <end position="1036"/>
    </location>
</feature>
<dbReference type="AlphaFoldDB" id="A0A9P4J1P2"/>
<dbReference type="EMBL" id="ML996089">
    <property type="protein sequence ID" value="KAF2150768.1"/>
    <property type="molecule type" value="Genomic_DNA"/>
</dbReference>
<dbReference type="PROSITE" id="PS50010">
    <property type="entry name" value="DH_2"/>
    <property type="match status" value="1"/>
</dbReference>
<proteinExistence type="predicted"/>
<feature type="region of interest" description="Disordered" evidence="1">
    <location>
        <begin position="205"/>
        <end position="229"/>
    </location>
</feature>
<feature type="domain" description="DH" evidence="2">
    <location>
        <begin position="310"/>
        <end position="570"/>
    </location>
</feature>
<dbReference type="GO" id="GO:0005085">
    <property type="term" value="F:guanyl-nucleotide exchange factor activity"/>
    <property type="evidence" value="ECO:0007669"/>
    <property type="project" value="InterPro"/>
</dbReference>
<feature type="compositionally biased region" description="Polar residues" evidence="1">
    <location>
        <begin position="382"/>
        <end position="406"/>
    </location>
</feature>
<dbReference type="InterPro" id="IPR000219">
    <property type="entry name" value="DH_dom"/>
</dbReference>
<dbReference type="PANTHER" id="PTHR12673">
    <property type="entry name" value="FACIOGENITAL DYSPLASIA PROTEIN"/>
    <property type="match status" value="1"/>
</dbReference>
<sequence length="1036" mass="114455">MASVLSLSPSPIDLGGYDISPPFRRSFSSLASIKSDGTLHTCRHRHLSISSVLTRSSSYAHPTQPKSDFTFVPASTFHLNRDPSPSRLSSCSDLSASPSFAPTDYSVSLIELPDEQRDKPASEDQRVGLKQQTYGDSWPCLDHETSSRNAHIWHEPVETHDDIDLSFIEETSATIRPTSHAQSQAFKRWVSTLRRRNPANRTDIKSPLLRQAAFGRDPSTAPDHSFAEHRRSGSYVSSLAFVTGARSASMTMTTTSLPSVDASASIRSPKSIMYIKSNPASRTDLRRSMDSESTSANPVLDDAALRRAHKRARKIQELVKTEESYLSDLKCLQNAYFTILLPHTSSSLRVVATQACVSDLLQLHEDILLQLQIVIRQLTSGRSGSKGQSRAANRTKLQPYSASRGGSSPERRPFPVRGERSLLGGFLDMCGNFEGDDCEPLCTPQLAAEVARIFTTKTKRFAVYEEYGVRCDTMQLDVDLQRTPTSLDYDRALEALQATVCPLQDREKASRKALGLKDLLIKPVQRITRYELLFKDLCTLTPSCDDPSSHAVLDDALFVISQTCHDLNEASGSAERLKVLDSQRRLEQKLHFDMKPVDFTFHDFGRLLLCGALYIAYRGTANTKGQYAICVLYESCLIIATNGPGKYRVLLGISLGHASIEESDNGKSLQCHTTPHAWKIVFENEGALFEILCVACSATEAKSWRHNISGRIAVESQYSDEGRTGGIEIPSPITDEMRSVGKAYGRDAHFKRRSSVQRAATLGPLTELNQVIIKNTQAAGKDTTTSSSSLPIPRSQSVLTPSHIPVLAPRRSDRIHLEALLVDVWTKDALPFPGLGSKKGEYSVRASANHVIRKLSIASITSNFSKRSMSFSNTSQPPLDDRNARIRPKPRNPPPKPPKKPMERKVINFHTAPEAFLPEDFELSNPAKARGRLGGLRTFTMGSERPRGGFFVTENEQSVSSIKRSHSVVTRRRRSDFDADKLVADRSQTAMSTPTVLMADAPTSREQSTSDGQIGGSEVRPGMRQRAKSKLARLLG</sequence>
<evidence type="ECO:0000313" key="3">
    <source>
        <dbReference type="EMBL" id="KAF2150768.1"/>
    </source>
</evidence>
<evidence type="ECO:0000313" key="4">
    <source>
        <dbReference type="Proteomes" id="UP000799439"/>
    </source>
</evidence>
<dbReference type="OrthoDB" id="8059989at2759"/>
<keyword evidence="4" id="KW-1185">Reference proteome</keyword>
<accession>A0A9P4J1P2</accession>
<feature type="region of interest" description="Disordered" evidence="1">
    <location>
        <begin position="867"/>
        <end position="903"/>
    </location>
</feature>
<dbReference type="PANTHER" id="PTHR12673:SF159">
    <property type="entry name" value="LD03170P"/>
    <property type="match status" value="1"/>
</dbReference>
<dbReference type="SUPFAM" id="SSF48065">
    <property type="entry name" value="DBL homology domain (DH-domain)"/>
    <property type="match status" value="1"/>
</dbReference>
<dbReference type="Gene3D" id="1.20.900.10">
    <property type="entry name" value="Dbl homology (DH) domain"/>
    <property type="match status" value="1"/>
</dbReference>
<dbReference type="Proteomes" id="UP000799439">
    <property type="component" value="Unassembled WGS sequence"/>
</dbReference>
<comment type="caution">
    <text evidence="3">The sequence shown here is derived from an EMBL/GenBank/DDBJ whole genome shotgun (WGS) entry which is preliminary data.</text>
</comment>
<feature type="region of interest" description="Disordered" evidence="1">
    <location>
        <begin position="382"/>
        <end position="416"/>
    </location>
</feature>
<dbReference type="SMART" id="SM00325">
    <property type="entry name" value="RhoGEF"/>
    <property type="match status" value="1"/>
</dbReference>
<dbReference type="GO" id="GO:0005737">
    <property type="term" value="C:cytoplasm"/>
    <property type="evidence" value="ECO:0007669"/>
    <property type="project" value="TreeGrafter"/>
</dbReference>
<organism evidence="3 4">
    <name type="scientific">Myriangium duriaei CBS 260.36</name>
    <dbReference type="NCBI Taxonomy" id="1168546"/>
    <lineage>
        <taxon>Eukaryota</taxon>
        <taxon>Fungi</taxon>
        <taxon>Dikarya</taxon>
        <taxon>Ascomycota</taxon>
        <taxon>Pezizomycotina</taxon>
        <taxon>Dothideomycetes</taxon>
        <taxon>Dothideomycetidae</taxon>
        <taxon>Myriangiales</taxon>
        <taxon>Myriangiaceae</taxon>
        <taxon>Myriangium</taxon>
    </lineage>
</organism>
<dbReference type="InterPro" id="IPR035899">
    <property type="entry name" value="DBL_dom_sf"/>
</dbReference>
<protein>
    <recommendedName>
        <fullName evidence="2">DH domain-containing protein</fullName>
    </recommendedName>
</protein>
<reference evidence="3" key="1">
    <citation type="journal article" date="2020" name="Stud. Mycol.">
        <title>101 Dothideomycetes genomes: a test case for predicting lifestyles and emergence of pathogens.</title>
        <authorList>
            <person name="Haridas S."/>
            <person name="Albert R."/>
            <person name="Binder M."/>
            <person name="Bloem J."/>
            <person name="Labutti K."/>
            <person name="Salamov A."/>
            <person name="Andreopoulos B."/>
            <person name="Baker S."/>
            <person name="Barry K."/>
            <person name="Bills G."/>
            <person name="Bluhm B."/>
            <person name="Cannon C."/>
            <person name="Castanera R."/>
            <person name="Culley D."/>
            <person name="Daum C."/>
            <person name="Ezra D."/>
            <person name="Gonzalez J."/>
            <person name="Henrissat B."/>
            <person name="Kuo A."/>
            <person name="Liang C."/>
            <person name="Lipzen A."/>
            <person name="Lutzoni F."/>
            <person name="Magnuson J."/>
            <person name="Mondo S."/>
            <person name="Nolan M."/>
            <person name="Ohm R."/>
            <person name="Pangilinan J."/>
            <person name="Park H.-J."/>
            <person name="Ramirez L."/>
            <person name="Alfaro M."/>
            <person name="Sun H."/>
            <person name="Tritt A."/>
            <person name="Yoshinaga Y."/>
            <person name="Zwiers L.-H."/>
            <person name="Turgeon B."/>
            <person name="Goodwin S."/>
            <person name="Spatafora J."/>
            <person name="Crous P."/>
            <person name="Grigoriev I."/>
        </authorList>
    </citation>
    <scope>NUCLEOTIDE SEQUENCE</scope>
    <source>
        <strain evidence="3">CBS 260.36</strain>
    </source>
</reference>